<dbReference type="STRING" id="1045855.DSC_09895"/>
<accession>G7UNK1</accession>
<dbReference type="InterPro" id="IPR012337">
    <property type="entry name" value="RNaseH-like_sf"/>
</dbReference>
<dbReference type="EMBL" id="CP003093">
    <property type="protein sequence ID" value="AER56625.1"/>
    <property type="molecule type" value="Genomic_DNA"/>
</dbReference>
<evidence type="ECO:0000259" key="1">
    <source>
        <dbReference type="Pfam" id="PF01609"/>
    </source>
</evidence>
<dbReference type="InterPro" id="IPR002559">
    <property type="entry name" value="Transposase_11"/>
</dbReference>
<dbReference type="GO" id="GO:0003677">
    <property type="term" value="F:DNA binding"/>
    <property type="evidence" value="ECO:0007669"/>
    <property type="project" value="InterPro"/>
</dbReference>
<dbReference type="PANTHER" id="PTHR35404">
    <property type="entry name" value="TRANSPOSASE OF TN10"/>
    <property type="match status" value="1"/>
</dbReference>
<dbReference type="HOGENOM" id="CLU_061699_2_0_6"/>
<dbReference type="PANTHER" id="PTHR35404:SF8">
    <property type="entry name" value="TRANSPOSASE OF TN10"/>
    <property type="match status" value="1"/>
</dbReference>
<proteinExistence type="predicted"/>
<dbReference type="Pfam" id="PF01609">
    <property type="entry name" value="DDE_Tnp_1"/>
    <property type="match status" value="1"/>
</dbReference>
<dbReference type="GO" id="GO:0004803">
    <property type="term" value="F:transposase activity"/>
    <property type="evidence" value="ECO:0007669"/>
    <property type="project" value="InterPro"/>
</dbReference>
<keyword evidence="3" id="KW-1185">Reference proteome</keyword>
<reference evidence="2 3" key="1">
    <citation type="journal article" date="2012" name="J. Bacteriol.">
        <title>Complete Genome Sequence of the BTEX-Degrading Bacterium Pseudoxanthomonas spadix BD-a59.</title>
        <authorList>
            <person name="Lee S.H."/>
            <person name="Jin H.M."/>
            <person name="Lee H.J."/>
            <person name="Kim J.M."/>
            <person name="Jeon C.O."/>
        </authorList>
    </citation>
    <scope>NUCLEOTIDE SEQUENCE [LARGE SCALE GENOMIC DNA]</scope>
    <source>
        <strain evidence="2 3">BD-a59</strain>
    </source>
</reference>
<gene>
    <name evidence="2" type="ordered locus">DSC_09895</name>
</gene>
<dbReference type="KEGG" id="psd:DSC_09895"/>
<dbReference type="GO" id="GO:0006313">
    <property type="term" value="P:DNA transposition"/>
    <property type="evidence" value="ECO:0007669"/>
    <property type="project" value="InterPro"/>
</dbReference>
<evidence type="ECO:0000313" key="3">
    <source>
        <dbReference type="Proteomes" id="UP000005870"/>
    </source>
</evidence>
<evidence type="ECO:0000313" key="2">
    <source>
        <dbReference type="EMBL" id="AER56625.1"/>
    </source>
</evidence>
<protein>
    <submittedName>
        <fullName evidence="2">IS1481 transposase</fullName>
    </submittedName>
</protein>
<dbReference type="SUPFAM" id="SSF53098">
    <property type="entry name" value="Ribonuclease H-like"/>
    <property type="match status" value="1"/>
</dbReference>
<sequence>MVKPVEVEDHNDQWVPCRALHPSASDKPRLLPAMHINRSCPLECCLAVYRKPAKGRKHITRHGTVARSKLSRQCAAREREPWLIVASPGLSHMSARQLVTLYGRRMQIESSFRDLKSHHYGHGFEDSLTRKRRRLDLLLLVNALASFAQWLAGLGCEATGIDQWLYPAKRRRKLYSTLRVGREALARSWPMEPVWKWLQRLRELPEHVLDKMVAPA</sequence>
<dbReference type="eggNOG" id="COG3385">
    <property type="taxonomic scope" value="Bacteria"/>
</dbReference>
<feature type="domain" description="Transposase IS4-like" evidence="1">
    <location>
        <begin position="73"/>
        <end position="141"/>
    </location>
</feature>
<dbReference type="Proteomes" id="UP000005870">
    <property type="component" value="Chromosome"/>
</dbReference>
<organism evidence="2 3">
    <name type="scientific">Pseudoxanthomonas spadix (strain BD-a59)</name>
    <dbReference type="NCBI Taxonomy" id="1045855"/>
    <lineage>
        <taxon>Bacteria</taxon>
        <taxon>Pseudomonadati</taxon>
        <taxon>Pseudomonadota</taxon>
        <taxon>Gammaproteobacteria</taxon>
        <taxon>Lysobacterales</taxon>
        <taxon>Lysobacteraceae</taxon>
        <taxon>Pseudoxanthomonas</taxon>
    </lineage>
</organism>
<dbReference type="AlphaFoldDB" id="G7UNK1"/>
<name>G7UNK1_PSEUP</name>